<evidence type="ECO:0000256" key="2">
    <source>
        <dbReference type="ARBA" id="ARBA00022737"/>
    </source>
</evidence>
<gene>
    <name evidence="8" type="ORF">SmJEL517_g05907</name>
</gene>
<dbReference type="SUPFAM" id="SSF54928">
    <property type="entry name" value="RNA-binding domain, RBD"/>
    <property type="match status" value="3"/>
</dbReference>
<dbReference type="InterPro" id="IPR000504">
    <property type="entry name" value="RRM_dom"/>
</dbReference>
<dbReference type="PROSITE" id="PS50102">
    <property type="entry name" value="RRM"/>
    <property type="match status" value="4"/>
</dbReference>
<feature type="region of interest" description="Disordered" evidence="6">
    <location>
        <begin position="315"/>
        <end position="402"/>
    </location>
</feature>
<dbReference type="CDD" id="cd00590">
    <property type="entry name" value="RRM_SF"/>
    <property type="match status" value="1"/>
</dbReference>
<evidence type="ECO:0000256" key="6">
    <source>
        <dbReference type="SAM" id="MobiDB-lite"/>
    </source>
</evidence>
<dbReference type="OrthoDB" id="267048at2759"/>
<proteinExistence type="predicted"/>
<dbReference type="GO" id="GO:0005634">
    <property type="term" value="C:nucleus"/>
    <property type="evidence" value="ECO:0007669"/>
    <property type="project" value="UniProtKB-SubCell"/>
</dbReference>
<feature type="compositionally biased region" description="Acidic residues" evidence="6">
    <location>
        <begin position="373"/>
        <end position="388"/>
    </location>
</feature>
<feature type="domain" description="RRM" evidence="7">
    <location>
        <begin position="408"/>
        <end position="532"/>
    </location>
</feature>
<feature type="region of interest" description="Disordered" evidence="6">
    <location>
        <begin position="933"/>
        <end position="960"/>
    </location>
</feature>
<accession>A0A507BXW8</accession>
<dbReference type="PANTHER" id="PTHR48039:SF5">
    <property type="entry name" value="RNA-BINDING PROTEIN 28"/>
    <property type="match status" value="1"/>
</dbReference>
<dbReference type="InterPro" id="IPR012677">
    <property type="entry name" value="Nucleotide-bd_a/b_plait_sf"/>
</dbReference>
<name>A0A507BXW8_9FUNG</name>
<sequence>MSSGTKEEAEDKEHSKSTVFVSSLPYTATSSDLEAFASDIGPIRSCYVVADKEQPGRNRGVGYIVFALHDDAVKALLLLKKKQFMGKRTVKLEWATKKKIVKERKAAGLPVNTKVEKKKLASQVNPPSLDEADDKDTVKAPVVQVNQPRSVIIGGLSEAITLKDVRVKARKFGTIRNITYPFLSEFNELRMAKVDYSSYEEAETAIDHLDKHVFKGIPITAITAPSPYQLKRSKVIIRNLPFTCTIADLITTFKPYGIVSECTLPTKPDGKTLRGFGFVQYLNIEESEKAVNAVNGTEIKGRKVAVDFTLPKDQFLEEANRPDEEELDANDSGVEVKDEDEDEEMPPQTLDDSDEETNFGSKGHGRKHNSNGESDDEDVKDEDDGWEDVDVKPLKPRRAPQEDVNQGCTLFIRNLSFDTNEEDLTEAFSVYGNIRYARTTFDASTGQPRGTGFVCFYKQEDAQSCIKAYEKAATSAVADISSSLTSKSSSEKKIGKKLAPISSVLAPEPSLTSASSQFVLNGRLMNVTVALPKGQADKVAHERKTIRIEKDKRNLYLMREGVIFPNSDAAKTLSQPELETRMMAYGSRKRLLTSNPNLFLSKTRLSVRNLGLKIDDAGLRNAGINAVKSFWKDVEEGKRQPLENEVMEEDAKLYPKRAIPSVNRYPKIKQAKILVAKDRVNVETGKPRSKGYGFLEFETHADALAALRWMNNNSEAFGSSRGSKIPIVEFSIENAQVVKRRDELLRKSREKALVEKKAARKLRRADKQPDYVAPESNSSGDASTDEKKEQKREWKKPADRPNNSYESPADGDKPKNTSKQGKPKRDDQPKSNAAAATTSPAGKRKWQDDASHDKKKRRTNEPAVKPLNSTPAHVVDSSQPSKKRSAPSVINPYDNDDDVKRPRKKQQKSKSEKRDDDDEAKFEKLVNTYKKNLFGGSTTSATGGGDKAGAEESSIRRWFA</sequence>
<feature type="compositionally biased region" description="Basic and acidic residues" evidence="6">
    <location>
        <begin position="784"/>
        <end position="799"/>
    </location>
</feature>
<reference evidence="8 9" key="1">
    <citation type="journal article" date="2019" name="Sci. Rep.">
        <title>Comparative genomics of chytrid fungi reveal insights into the obligate biotrophic and pathogenic lifestyle of Synchytrium endobioticum.</title>
        <authorList>
            <person name="van de Vossenberg B.T.L.H."/>
            <person name="Warris S."/>
            <person name="Nguyen H.D.T."/>
            <person name="van Gent-Pelzer M.P.E."/>
            <person name="Joly D.L."/>
            <person name="van de Geest H.C."/>
            <person name="Bonants P.J.M."/>
            <person name="Smith D.S."/>
            <person name="Levesque C.A."/>
            <person name="van der Lee T.A.J."/>
        </authorList>
    </citation>
    <scope>NUCLEOTIDE SEQUENCE [LARGE SCALE GENOMIC DNA]</scope>
    <source>
        <strain evidence="8 9">JEL517</strain>
    </source>
</reference>
<feature type="compositionally biased region" description="Polar residues" evidence="6">
    <location>
        <begin position="867"/>
        <end position="880"/>
    </location>
</feature>
<dbReference type="Pfam" id="PF00076">
    <property type="entry name" value="RRM_1"/>
    <property type="match status" value="4"/>
</dbReference>
<dbReference type="STRING" id="1806994.A0A507BXW8"/>
<comment type="subcellular location">
    <subcellularLocation>
        <location evidence="1">Nucleus</location>
    </subcellularLocation>
</comment>
<dbReference type="InterPro" id="IPR051945">
    <property type="entry name" value="RRM_MRD1_RNA_proc_ribogen"/>
</dbReference>
<evidence type="ECO:0000256" key="5">
    <source>
        <dbReference type="PROSITE-ProRule" id="PRU00176"/>
    </source>
</evidence>
<evidence type="ECO:0000313" key="9">
    <source>
        <dbReference type="Proteomes" id="UP000319731"/>
    </source>
</evidence>
<dbReference type="InterPro" id="IPR035979">
    <property type="entry name" value="RBD_domain_sf"/>
</dbReference>
<keyword evidence="3 5" id="KW-0694">RNA-binding</keyword>
<dbReference type="CDD" id="cd12416">
    <property type="entry name" value="RRM4_RBM28_like"/>
    <property type="match status" value="1"/>
</dbReference>
<evidence type="ECO:0000259" key="7">
    <source>
        <dbReference type="PROSITE" id="PS50102"/>
    </source>
</evidence>
<feature type="region of interest" description="Disordered" evidence="6">
    <location>
        <begin position="755"/>
        <end position="921"/>
    </location>
</feature>
<keyword evidence="2" id="KW-0677">Repeat</keyword>
<dbReference type="GeneID" id="42007130"/>
<dbReference type="PANTHER" id="PTHR48039">
    <property type="entry name" value="RNA-BINDING MOTIF PROTEIN 14B"/>
    <property type="match status" value="1"/>
</dbReference>
<feature type="domain" description="RRM" evidence="7">
    <location>
        <begin position="149"/>
        <end position="226"/>
    </location>
</feature>
<comment type="caution">
    <text evidence="8">The sequence shown here is derived from an EMBL/GenBank/DDBJ whole genome shotgun (WGS) entry which is preliminary data.</text>
</comment>
<feature type="domain" description="RRM" evidence="7">
    <location>
        <begin position="233"/>
        <end position="311"/>
    </location>
</feature>
<dbReference type="SMART" id="SM00360">
    <property type="entry name" value="RRM"/>
    <property type="match status" value="5"/>
</dbReference>
<evidence type="ECO:0000256" key="4">
    <source>
        <dbReference type="ARBA" id="ARBA00023242"/>
    </source>
</evidence>
<keyword evidence="9" id="KW-1185">Reference proteome</keyword>
<feature type="compositionally biased region" description="Acidic residues" evidence="6">
    <location>
        <begin position="337"/>
        <end position="357"/>
    </location>
</feature>
<dbReference type="CDD" id="cd12414">
    <property type="entry name" value="RRM2_RBM28_like"/>
    <property type="match status" value="1"/>
</dbReference>
<evidence type="ECO:0000256" key="3">
    <source>
        <dbReference type="ARBA" id="ARBA00022884"/>
    </source>
</evidence>
<feature type="compositionally biased region" description="Polar residues" evidence="6">
    <location>
        <begin position="830"/>
        <end position="840"/>
    </location>
</feature>
<keyword evidence="4" id="KW-0539">Nucleus</keyword>
<feature type="domain" description="RRM" evidence="7">
    <location>
        <begin position="17"/>
        <end position="97"/>
    </location>
</feature>
<evidence type="ECO:0000313" key="8">
    <source>
        <dbReference type="EMBL" id="TPX30566.1"/>
    </source>
</evidence>
<dbReference type="RefSeq" id="XP_031022205.1">
    <property type="nucleotide sequence ID" value="XM_031171833.1"/>
</dbReference>
<protein>
    <recommendedName>
        <fullName evidence="7">RRM domain-containing protein</fullName>
    </recommendedName>
</protein>
<dbReference type="Proteomes" id="UP000319731">
    <property type="component" value="Unassembled WGS sequence"/>
</dbReference>
<dbReference type="Gene3D" id="3.30.70.330">
    <property type="match status" value="5"/>
</dbReference>
<organism evidence="8 9">
    <name type="scientific">Synchytrium microbalum</name>
    <dbReference type="NCBI Taxonomy" id="1806994"/>
    <lineage>
        <taxon>Eukaryota</taxon>
        <taxon>Fungi</taxon>
        <taxon>Fungi incertae sedis</taxon>
        <taxon>Chytridiomycota</taxon>
        <taxon>Chytridiomycota incertae sedis</taxon>
        <taxon>Chytridiomycetes</taxon>
        <taxon>Synchytriales</taxon>
        <taxon>Synchytriaceae</taxon>
        <taxon>Synchytrium</taxon>
    </lineage>
</organism>
<evidence type="ECO:0000256" key="1">
    <source>
        <dbReference type="ARBA" id="ARBA00004123"/>
    </source>
</evidence>
<dbReference type="EMBL" id="QEAO01000064">
    <property type="protein sequence ID" value="TPX30566.1"/>
    <property type="molecule type" value="Genomic_DNA"/>
</dbReference>
<dbReference type="GO" id="GO:0003729">
    <property type="term" value="F:mRNA binding"/>
    <property type="evidence" value="ECO:0007669"/>
    <property type="project" value="TreeGrafter"/>
</dbReference>
<dbReference type="AlphaFoldDB" id="A0A507BXW8"/>
<feature type="compositionally biased region" description="Basic and acidic residues" evidence="6">
    <location>
        <begin position="948"/>
        <end position="960"/>
    </location>
</feature>